<evidence type="ECO:0000256" key="1">
    <source>
        <dbReference type="SAM" id="Phobius"/>
    </source>
</evidence>
<feature type="transmembrane region" description="Helical" evidence="1">
    <location>
        <begin position="111"/>
        <end position="128"/>
    </location>
</feature>
<keyword evidence="3" id="KW-1185">Reference proteome</keyword>
<reference evidence="2 3" key="1">
    <citation type="submission" date="2020-04" db="EMBL/GenBank/DDBJ databases">
        <title>Pseudoalteromonas caenipelagi sp. nov., isolated from a tidal flat.</title>
        <authorList>
            <person name="Park S."/>
            <person name="Yoon J.-H."/>
        </authorList>
    </citation>
    <scope>NUCLEOTIDE SEQUENCE [LARGE SCALE GENOMIC DNA]</scope>
    <source>
        <strain evidence="2 3">JBTF-M23</strain>
    </source>
</reference>
<proteinExistence type="predicted"/>
<keyword evidence="1" id="KW-0812">Transmembrane</keyword>
<evidence type="ECO:0008006" key="4">
    <source>
        <dbReference type="Google" id="ProtNLM"/>
    </source>
</evidence>
<comment type="caution">
    <text evidence="2">The sequence shown here is derived from an EMBL/GenBank/DDBJ whole genome shotgun (WGS) entry which is preliminary data.</text>
</comment>
<evidence type="ECO:0000313" key="2">
    <source>
        <dbReference type="EMBL" id="NOU49261.1"/>
    </source>
</evidence>
<gene>
    <name evidence="2" type="ORF">HG263_01670</name>
</gene>
<protein>
    <recommendedName>
        <fullName evidence="4">DUF3592 domain-containing protein</fullName>
    </recommendedName>
</protein>
<dbReference type="EMBL" id="JABBPG010000001">
    <property type="protein sequence ID" value="NOU49261.1"/>
    <property type="molecule type" value="Genomic_DNA"/>
</dbReference>
<dbReference type="AlphaFoldDB" id="A0A849VC33"/>
<name>A0A849VC33_9GAMM</name>
<organism evidence="2 3">
    <name type="scientific">Pseudoalteromonas caenipelagi</name>
    <dbReference type="NCBI Taxonomy" id="2726988"/>
    <lineage>
        <taxon>Bacteria</taxon>
        <taxon>Pseudomonadati</taxon>
        <taxon>Pseudomonadota</taxon>
        <taxon>Gammaproteobacteria</taxon>
        <taxon>Alteromonadales</taxon>
        <taxon>Pseudoalteromonadaceae</taxon>
        <taxon>Pseudoalteromonas</taxon>
    </lineage>
</organism>
<dbReference type="Proteomes" id="UP000586305">
    <property type="component" value="Unassembled WGS sequence"/>
</dbReference>
<keyword evidence="1" id="KW-0472">Membrane</keyword>
<keyword evidence="1" id="KW-1133">Transmembrane helix</keyword>
<accession>A0A849VC33</accession>
<dbReference type="RefSeq" id="WP_171624350.1">
    <property type="nucleotide sequence ID" value="NZ_JABBPG010000001.1"/>
</dbReference>
<evidence type="ECO:0000313" key="3">
    <source>
        <dbReference type="Proteomes" id="UP000586305"/>
    </source>
</evidence>
<sequence>MLIAFISTVLLVSFCYAFIKIKLSKRAWRPVKVEGLTKVKQHTVGPLELLAESSLLIEYTFKGEKYSCQTAYTESLYNSFLSKKATYIYIDPDNPTQCLHNAQTKWRYAKLWLFLALIVATCLVLKELI</sequence>